<dbReference type="FunCoup" id="F0ZLY5">
    <property type="interactions" value="1"/>
</dbReference>
<dbReference type="InParanoid" id="F0ZLY5"/>
<name>F0ZLY5_DICPU</name>
<accession>F0ZLY5</accession>
<feature type="transmembrane region" description="Helical" evidence="1">
    <location>
        <begin position="12"/>
        <end position="31"/>
    </location>
</feature>
<feature type="transmembrane region" description="Helical" evidence="1">
    <location>
        <begin position="121"/>
        <end position="143"/>
    </location>
</feature>
<protein>
    <submittedName>
        <fullName evidence="2">Uncharacterized protein</fullName>
    </submittedName>
</protein>
<dbReference type="RefSeq" id="XP_003288417.1">
    <property type="nucleotide sequence ID" value="XM_003288369.1"/>
</dbReference>
<gene>
    <name evidence="2" type="ORF">DICPUDRAFT_79230</name>
</gene>
<dbReference type="OMA" id="SEMPWIN"/>
<dbReference type="KEGG" id="dpp:DICPUDRAFT_79230"/>
<dbReference type="eggNOG" id="ENOG502RI7J">
    <property type="taxonomic scope" value="Eukaryota"/>
</dbReference>
<proteinExistence type="predicted"/>
<dbReference type="Proteomes" id="UP000001064">
    <property type="component" value="Unassembled WGS sequence"/>
</dbReference>
<reference evidence="3" key="1">
    <citation type="journal article" date="2011" name="Genome Biol.">
        <title>Comparative genomics of the social amoebae Dictyostelium discoideum and Dictyostelium purpureum.</title>
        <authorList>
            <consortium name="US DOE Joint Genome Institute (JGI-PGF)"/>
            <person name="Sucgang R."/>
            <person name="Kuo A."/>
            <person name="Tian X."/>
            <person name="Salerno W."/>
            <person name="Parikh A."/>
            <person name="Feasley C.L."/>
            <person name="Dalin E."/>
            <person name="Tu H."/>
            <person name="Huang E."/>
            <person name="Barry K."/>
            <person name="Lindquist E."/>
            <person name="Shapiro H."/>
            <person name="Bruce D."/>
            <person name="Schmutz J."/>
            <person name="Salamov A."/>
            <person name="Fey P."/>
            <person name="Gaudet P."/>
            <person name="Anjard C."/>
            <person name="Babu M.M."/>
            <person name="Basu S."/>
            <person name="Bushmanova Y."/>
            <person name="van der Wel H."/>
            <person name="Katoh-Kurasawa M."/>
            <person name="Dinh C."/>
            <person name="Coutinho P.M."/>
            <person name="Saito T."/>
            <person name="Elias M."/>
            <person name="Schaap P."/>
            <person name="Kay R.R."/>
            <person name="Henrissat B."/>
            <person name="Eichinger L."/>
            <person name="Rivero F."/>
            <person name="Putnam N.H."/>
            <person name="West C.M."/>
            <person name="Loomis W.F."/>
            <person name="Chisholm R.L."/>
            <person name="Shaulsky G."/>
            <person name="Strassmann J.E."/>
            <person name="Queller D.C."/>
            <person name="Kuspa A."/>
            <person name="Grigoriev I.V."/>
        </authorList>
    </citation>
    <scope>NUCLEOTIDE SEQUENCE [LARGE SCALE GENOMIC DNA]</scope>
    <source>
        <strain evidence="3">QSDP1</strain>
    </source>
</reference>
<keyword evidence="1" id="KW-1133">Transmembrane helix</keyword>
<keyword evidence="1" id="KW-0812">Transmembrane</keyword>
<evidence type="ECO:0000256" key="1">
    <source>
        <dbReference type="SAM" id="Phobius"/>
    </source>
</evidence>
<dbReference type="GeneID" id="10501835"/>
<keyword evidence="1" id="KW-0472">Membrane</keyword>
<sequence>MFSKKFEIYQILSFISLLFFIISLIFSSVSIKDNQIWLEQRLYNYTYINNEIGTNTTDLTVEYSLKYISIKSSQPIFNSTIDRNGNRYSNHEHICLYERKLIDKDCGPSEKSTIETVKSVFYLNIVFIFFSISLLVVEVNYLVIDLVSVSRNPKLIYYFLLFRFIYIVGTILELAATILFASRFPKTISFDGVNGSNIFHQENLYPRNGLLLAISNCVFTSIGSVLIIFSLYFYVKNSKGDRYRLLND</sequence>
<keyword evidence="3" id="KW-1185">Reference proteome</keyword>
<dbReference type="EMBL" id="GL871073">
    <property type="protein sequence ID" value="EGC35049.1"/>
    <property type="molecule type" value="Genomic_DNA"/>
</dbReference>
<dbReference type="AlphaFoldDB" id="F0ZLY5"/>
<organism evidence="2 3">
    <name type="scientific">Dictyostelium purpureum</name>
    <name type="common">Slime mold</name>
    <dbReference type="NCBI Taxonomy" id="5786"/>
    <lineage>
        <taxon>Eukaryota</taxon>
        <taxon>Amoebozoa</taxon>
        <taxon>Evosea</taxon>
        <taxon>Eumycetozoa</taxon>
        <taxon>Dictyostelia</taxon>
        <taxon>Dictyosteliales</taxon>
        <taxon>Dictyosteliaceae</taxon>
        <taxon>Dictyostelium</taxon>
    </lineage>
</organism>
<feature type="transmembrane region" description="Helical" evidence="1">
    <location>
        <begin position="155"/>
        <end position="181"/>
    </location>
</feature>
<evidence type="ECO:0000313" key="2">
    <source>
        <dbReference type="EMBL" id="EGC35049.1"/>
    </source>
</evidence>
<feature type="transmembrane region" description="Helical" evidence="1">
    <location>
        <begin position="210"/>
        <end position="235"/>
    </location>
</feature>
<dbReference type="VEuPathDB" id="AmoebaDB:DICPUDRAFT_79230"/>
<evidence type="ECO:0000313" key="3">
    <source>
        <dbReference type="Proteomes" id="UP000001064"/>
    </source>
</evidence>